<keyword evidence="2" id="KW-1185">Reference proteome</keyword>
<gene>
    <name evidence="1" type="ORF">MCHLO_00869</name>
</gene>
<accession>A0ABQ0KYC6</accession>
<evidence type="ECO:0000313" key="1">
    <source>
        <dbReference type="EMBL" id="GAT43179.1"/>
    </source>
</evidence>
<organism evidence="1 2">
    <name type="scientific">Mycena chlorophos</name>
    <name type="common">Agaric fungus</name>
    <name type="synonym">Agaricus chlorophos</name>
    <dbReference type="NCBI Taxonomy" id="658473"/>
    <lineage>
        <taxon>Eukaryota</taxon>
        <taxon>Fungi</taxon>
        <taxon>Dikarya</taxon>
        <taxon>Basidiomycota</taxon>
        <taxon>Agaricomycotina</taxon>
        <taxon>Agaricomycetes</taxon>
        <taxon>Agaricomycetidae</taxon>
        <taxon>Agaricales</taxon>
        <taxon>Marasmiineae</taxon>
        <taxon>Mycenaceae</taxon>
        <taxon>Mycena</taxon>
    </lineage>
</organism>
<dbReference type="Proteomes" id="UP000815677">
    <property type="component" value="Unassembled WGS sequence"/>
</dbReference>
<reference evidence="1" key="1">
    <citation type="submission" date="2014-09" db="EMBL/GenBank/DDBJ databases">
        <title>Genome sequence of the luminous mushroom Mycena chlorophos for searching fungal bioluminescence genes.</title>
        <authorList>
            <person name="Tanaka Y."/>
            <person name="Kasuga D."/>
            <person name="Oba Y."/>
            <person name="Hase S."/>
            <person name="Sato K."/>
            <person name="Oba Y."/>
            <person name="Sakakibara Y."/>
        </authorList>
    </citation>
    <scope>NUCLEOTIDE SEQUENCE</scope>
</reference>
<name>A0ABQ0KYC6_MYCCL</name>
<dbReference type="EMBL" id="DF838684">
    <property type="protein sequence ID" value="GAT43179.1"/>
    <property type="molecule type" value="Genomic_DNA"/>
</dbReference>
<sequence>MTRNGPECVPTEAGSAATATADWTATDAAAAGAYQHRSLETPARVLSARVPKTRDFLVPRLHRALWADGVLVLASLGPDRRESDQQPSNIVGTARFDNEDNSWPMMFRLSRRSWRSLDKTD</sequence>
<evidence type="ECO:0000313" key="2">
    <source>
        <dbReference type="Proteomes" id="UP000815677"/>
    </source>
</evidence>
<proteinExistence type="predicted"/>
<protein>
    <submittedName>
        <fullName evidence="1">Uncharacterized protein</fullName>
    </submittedName>
</protein>